<organism evidence="1 2">
    <name type="scientific">Candidatus Mcinerneyibacterium aminivorans</name>
    <dbReference type="NCBI Taxonomy" id="2703815"/>
    <lineage>
        <taxon>Bacteria</taxon>
        <taxon>Candidatus Macinerneyibacteriota</taxon>
        <taxon>Candidatus Mcinerneyibacteria</taxon>
        <taxon>Candidatus Mcinerneyibacteriales</taxon>
        <taxon>Candidatus Mcinerneyibacteriaceae</taxon>
        <taxon>Candidatus Mcinerneyibacterium</taxon>
    </lineage>
</organism>
<gene>
    <name evidence="1" type="ORF">FXF47_05320</name>
</gene>
<accession>A0A5D0MDY6</accession>
<comment type="caution">
    <text evidence="1">The sequence shown here is derived from an EMBL/GenBank/DDBJ whole genome shotgun (WGS) entry which is preliminary data.</text>
</comment>
<proteinExistence type="predicted"/>
<name>A0A5D0MDY6_9BACT</name>
<sequence length="341" mass="40630">MSLLQIKNFLKNKNIEIDVRKEAFFLSTFFLKPDKRKDLSINTNFSKFVEDDQVTEEKYSEIKLYREEFVEKYPDLQLGFLPFKRETLDRIMGLILDTSFWDIIFFGQEKKYDDLRNIINYWISKAKINDKVTLGLIEAEKFLFSYPDLFSKFDSDINIYLGDKYLYYIFKFLYESNNKISIYKIHNRGGPENYLEGIELHDENYCWAFPERSRKFSYEDINEEFKSSRKEIIALGNILNSLGDNSILNILLPVGFTFINDTKYMRNNFILDSKNINLKEVFALPKIKNYTSTNVCSLKFEKKQKEEKESIILGRLEKDNSSFKIIDKIELDYDNEMLRTT</sequence>
<keyword evidence="2" id="KW-1185">Reference proteome</keyword>
<dbReference type="EMBL" id="VSIX01000047">
    <property type="protein sequence ID" value="TYB31206.1"/>
    <property type="molecule type" value="Genomic_DNA"/>
</dbReference>
<dbReference type="AlphaFoldDB" id="A0A5D0MDY6"/>
<dbReference type="Proteomes" id="UP000324143">
    <property type="component" value="Unassembled WGS sequence"/>
</dbReference>
<evidence type="ECO:0000313" key="2">
    <source>
        <dbReference type="Proteomes" id="UP000324143"/>
    </source>
</evidence>
<evidence type="ECO:0000313" key="1">
    <source>
        <dbReference type="EMBL" id="TYB31206.1"/>
    </source>
</evidence>
<reference evidence="1" key="1">
    <citation type="submission" date="2019-08" db="EMBL/GenBank/DDBJ databases">
        <title>Genomic characterization of a novel candidate phylum (ARYD3) from a high temperature, high salinity tertiary oil reservoir in north central Oklahoma, USA.</title>
        <authorList>
            <person name="Youssef N.H."/>
            <person name="Yadav A."/>
            <person name="Elshahed M.S."/>
        </authorList>
    </citation>
    <scope>NUCLEOTIDE SEQUENCE [LARGE SCALE GENOMIC DNA]</scope>
    <source>
        <strain evidence="1">ARYD3</strain>
    </source>
</reference>
<protein>
    <submittedName>
        <fullName evidence="1">Uncharacterized protein</fullName>
    </submittedName>
</protein>